<evidence type="ECO:0000256" key="3">
    <source>
        <dbReference type="ARBA" id="ARBA00022989"/>
    </source>
</evidence>
<comment type="caution">
    <text evidence="5">The sequence shown here is derived from an EMBL/GenBank/DDBJ whole genome shotgun (WGS) entry which is preliminary data.</text>
</comment>
<accession>A0A1X0LRR1</accession>
<evidence type="ECO:0000256" key="4">
    <source>
        <dbReference type="ARBA" id="ARBA00023136"/>
    </source>
</evidence>
<dbReference type="AlphaFoldDB" id="A0A1X0LRR1"/>
<keyword evidence="2" id="KW-0812">Transmembrane</keyword>
<gene>
    <name evidence="5" type="ORF">CHR55_03495</name>
</gene>
<dbReference type="GeneID" id="64139133"/>
<dbReference type="Proteomes" id="UP000230886">
    <property type="component" value="Unassembled WGS sequence"/>
</dbReference>
<dbReference type="InterPro" id="IPR003807">
    <property type="entry name" value="DUF202"/>
</dbReference>
<reference evidence="5 6" key="1">
    <citation type="submission" date="2017-07" db="EMBL/GenBank/DDBJ databases">
        <title>Draft sequence of Rhodococcus enclensis 23b-28.</title>
        <authorList>
            <person name="Besaury L."/>
            <person name="Sancelme M."/>
            <person name="Amato P."/>
            <person name="Lallement A."/>
            <person name="Delort A.-M."/>
        </authorList>
    </citation>
    <scope>NUCLEOTIDE SEQUENCE [LARGE SCALE GENOMIC DNA]</scope>
    <source>
        <strain evidence="5 6">23b-28</strain>
    </source>
</reference>
<name>A0A1X0LRR1_RHOSG</name>
<organism evidence="5 6">
    <name type="scientific">Rhodococcus qingshengii</name>
    <dbReference type="NCBI Taxonomy" id="334542"/>
    <lineage>
        <taxon>Bacteria</taxon>
        <taxon>Bacillati</taxon>
        <taxon>Actinomycetota</taxon>
        <taxon>Actinomycetes</taxon>
        <taxon>Mycobacteriales</taxon>
        <taxon>Nocardiaceae</taxon>
        <taxon>Rhodococcus</taxon>
        <taxon>Rhodococcus erythropolis group</taxon>
    </lineage>
</organism>
<sequence length="104" mass="11160">MTKNEPPGLQPERTVLAWRRTALSSVTVSVITGREIALHPSVLRIAVFATLIITTAGVIVGTTIRHRRLSLDDKDSREIPFIVMATLAVGVTVAGLGTCTVIQL</sequence>
<keyword evidence="4" id="KW-0472">Membrane</keyword>
<evidence type="ECO:0000256" key="2">
    <source>
        <dbReference type="ARBA" id="ARBA00022692"/>
    </source>
</evidence>
<protein>
    <submittedName>
        <fullName evidence="5">DUF202 domain-containing protein</fullName>
    </submittedName>
</protein>
<accession>A0A2A5JFS0</accession>
<comment type="subcellular location">
    <subcellularLocation>
        <location evidence="1">Endomembrane system</location>
        <topology evidence="1">Multi-pass membrane protein</topology>
    </subcellularLocation>
</comment>
<dbReference type="GO" id="GO:0012505">
    <property type="term" value="C:endomembrane system"/>
    <property type="evidence" value="ECO:0007669"/>
    <property type="project" value="UniProtKB-SubCell"/>
</dbReference>
<dbReference type="Pfam" id="PF02656">
    <property type="entry name" value="DUF202"/>
    <property type="match status" value="1"/>
</dbReference>
<proteinExistence type="predicted"/>
<evidence type="ECO:0000256" key="1">
    <source>
        <dbReference type="ARBA" id="ARBA00004127"/>
    </source>
</evidence>
<evidence type="ECO:0000313" key="6">
    <source>
        <dbReference type="Proteomes" id="UP000230886"/>
    </source>
</evidence>
<keyword evidence="3" id="KW-1133">Transmembrane helix</keyword>
<dbReference type="RefSeq" id="WP_007734680.1">
    <property type="nucleotide sequence ID" value="NZ_AP023172.1"/>
</dbReference>
<dbReference type="EMBL" id="NOVD01000002">
    <property type="protein sequence ID" value="PCK28415.1"/>
    <property type="molecule type" value="Genomic_DNA"/>
</dbReference>
<evidence type="ECO:0000313" key="5">
    <source>
        <dbReference type="EMBL" id="PCK28415.1"/>
    </source>
</evidence>